<evidence type="ECO:0000313" key="11">
    <source>
        <dbReference type="Proteomes" id="UP000076830"/>
    </source>
</evidence>
<dbReference type="SUPFAM" id="SSF52172">
    <property type="entry name" value="CheY-like"/>
    <property type="match status" value="1"/>
</dbReference>
<dbReference type="Gene3D" id="6.10.250.690">
    <property type="match status" value="1"/>
</dbReference>
<evidence type="ECO:0000256" key="1">
    <source>
        <dbReference type="ARBA" id="ARBA00022553"/>
    </source>
</evidence>
<keyword evidence="11" id="KW-1185">Reference proteome</keyword>
<keyword evidence="1 6" id="KW-0597">Phosphoprotein</keyword>
<evidence type="ECO:0000256" key="6">
    <source>
        <dbReference type="PROSITE-ProRule" id="PRU00169"/>
    </source>
</evidence>
<evidence type="ECO:0000259" key="9">
    <source>
        <dbReference type="PROSITE" id="PS51755"/>
    </source>
</evidence>
<dbReference type="GO" id="GO:0006355">
    <property type="term" value="P:regulation of DNA-templated transcription"/>
    <property type="evidence" value="ECO:0007669"/>
    <property type="project" value="InterPro"/>
</dbReference>
<dbReference type="Gene3D" id="1.10.10.10">
    <property type="entry name" value="Winged helix-like DNA-binding domain superfamily/Winged helix DNA-binding domain"/>
    <property type="match status" value="1"/>
</dbReference>
<organism evidence="10 11">
    <name type="scientific">Dokdonella koreensis DS-123</name>
    <dbReference type="NCBI Taxonomy" id="1300342"/>
    <lineage>
        <taxon>Bacteria</taxon>
        <taxon>Pseudomonadati</taxon>
        <taxon>Pseudomonadota</taxon>
        <taxon>Gammaproteobacteria</taxon>
        <taxon>Lysobacterales</taxon>
        <taxon>Rhodanobacteraceae</taxon>
        <taxon>Dokdonella</taxon>
    </lineage>
</organism>
<keyword evidence="5" id="KW-0804">Transcription</keyword>
<dbReference type="PANTHER" id="PTHR48111:SF37">
    <property type="entry name" value="RESPONSE REGULATOR PROTEIN CARR"/>
    <property type="match status" value="1"/>
</dbReference>
<proteinExistence type="predicted"/>
<dbReference type="OrthoDB" id="9802426at2"/>
<accession>A0A160DTY5</accession>
<dbReference type="PROSITE" id="PS50110">
    <property type="entry name" value="RESPONSE_REGULATORY"/>
    <property type="match status" value="1"/>
</dbReference>
<dbReference type="SMART" id="SM00862">
    <property type="entry name" value="Trans_reg_C"/>
    <property type="match status" value="1"/>
</dbReference>
<keyword evidence="2" id="KW-0902">Two-component regulatory system</keyword>
<keyword evidence="3" id="KW-0805">Transcription regulation</keyword>
<dbReference type="CDD" id="cd00383">
    <property type="entry name" value="trans_reg_C"/>
    <property type="match status" value="1"/>
</dbReference>
<dbReference type="InterPro" id="IPR001789">
    <property type="entry name" value="Sig_transdc_resp-reg_receiver"/>
</dbReference>
<evidence type="ECO:0000256" key="4">
    <source>
        <dbReference type="ARBA" id="ARBA00023125"/>
    </source>
</evidence>
<feature type="DNA-binding region" description="OmpR/PhoB-type" evidence="7">
    <location>
        <begin position="124"/>
        <end position="218"/>
    </location>
</feature>
<evidence type="ECO:0000259" key="8">
    <source>
        <dbReference type="PROSITE" id="PS50110"/>
    </source>
</evidence>
<evidence type="ECO:0000256" key="7">
    <source>
        <dbReference type="PROSITE-ProRule" id="PRU01091"/>
    </source>
</evidence>
<dbReference type="Pfam" id="PF00072">
    <property type="entry name" value="Response_reg"/>
    <property type="match status" value="1"/>
</dbReference>
<dbReference type="GO" id="GO:0005829">
    <property type="term" value="C:cytosol"/>
    <property type="evidence" value="ECO:0007669"/>
    <property type="project" value="TreeGrafter"/>
</dbReference>
<dbReference type="STRING" id="1300342.I596_1073"/>
<gene>
    <name evidence="10" type="ORF">I596_1073</name>
</gene>
<dbReference type="KEGG" id="dko:I596_1073"/>
<feature type="modified residue" description="4-aspartylphosphate" evidence="6">
    <location>
        <position position="51"/>
    </location>
</feature>
<dbReference type="InterPro" id="IPR001867">
    <property type="entry name" value="OmpR/PhoB-type_DNA-bd"/>
</dbReference>
<feature type="domain" description="Response regulatory" evidence="8">
    <location>
        <begin position="2"/>
        <end position="116"/>
    </location>
</feature>
<dbReference type="InterPro" id="IPR039420">
    <property type="entry name" value="WalR-like"/>
</dbReference>
<dbReference type="FunFam" id="3.40.50.2300:FF:000002">
    <property type="entry name" value="DNA-binding response regulator PhoP"/>
    <property type="match status" value="1"/>
</dbReference>
<keyword evidence="4 7" id="KW-0238">DNA-binding</keyword>
<dbReference type="EMBL" id="CP015249">
    <property type="protein sequence ID" value="ANB17103.1"/>
    <property type="molecule type" value="Genomic_DNA"/>
</dbReference>
<evidence type="ECO:0000313" key="10">
    <source>
        <dbReference type="EMBL" id="ANB17103.1"/>
    </source>
</evidence>
<dbReference type="PANTHER" id="PTHR48111">
    <property type="entry name" value="REGULATOR OF RPOS"/>
    <property type="match status" value="1"/>
</dbReference>
<dbReference type="GO" id="GO:0000976">
    <property type="term" value="F:transcription cis-regulatory region binding"/>
    <property type="evidence" value="ECO:0007669"/>
    <property type="project" value="TreeGrafter"/>
</dbReference>
<dbReference type="RefSeq" id="WP_067645013.1">
    <property type="nucleotide sequence ID" value="NZ_CP015249.1"/>
</dbReference>
<dbReference type="GO" id="GO:0032993">
    <property type="term" value="C:protein-DNA complex"/>
    <property type="evidence" value="ECO:0007669"/>
    <property type="project" value="TreeGrafter"/>
</dbReference>
<protein>
    <submittedName>
        <fullName evidence="10">Transcriptional regulator FeuP</fullName>
    </submittedName>
</protein>
<dbReference type="GO" id="GO:0000156">
    <property type="term" value="F:phosphorelay response regulator activity"/>
    <property type="evidence" value="ECO:0007669"/>
    <property type="project" value="TreeGrafter"/>
</dbReference>
<reference evidence="10 11" key="1">
    <citation type="submission" date="2016-04" db="EMBL/GenBank/DDBJ databases">
        <title>Complete genome sequence of Dokdonella koreensis DS-123T.</title>
        <authorList>
            <person name="Kim J.F."/>
            <person name="Lee H."/>
            <person name="Kwak M.-J."/>
        </authorList>
    </citation>
    <scope>NUCLEOTIDE SEQUENCE [LARGE SCALE GENOMIC DNA]</scope>
    <source>
        <strain evidence="10 11">DS-123</strain>
    </source>
</reference>
<dbReference type="InterPro" id="IPR036388">
    <property type="entry name" value="WH-like_DNA-bd_sf"/>
</dbReference>
<dbReference type="Proteomes" id="UP000076830">
    <property type="component" value="Chromosome"/>
</dbReference>
<dbReference type="AlphaFoldDB" id="A0A160DTY5"/>
<sequence length="224" mass="24939">MRVLLVEDDAALAERLREVLQAAGLLVEIATDGRQAAFLGCTEDYDAAVLDLGLPGQDGISVLHHWREQGRDLPVLILTARGRWSDKLAGFGAGADDYLTKPLQLEEIVLRLRALVRRARGHADPVLRVGTLEFDTVTSRFALDGRTLAFTAQEQRILAYLMHRPDQVVSRSEIGEHVYARDLEPDSNTVDVLIGRIRRKLGRPLIRTERGLGFRLSADDRARG</sequence>
<evidence type="ECO:0000256" key="5">
    <source>
        <dbReference type="ARBA" id="ARBA00023163"/>
    </source>
</evidence>
<dbReference type="PROSITE" id="PS51755">
    <property type="entry name" value="OMPR_PHOB"/>
    <property type="match status" value="1"/>
</dbReference>
<evidence type="ECO:0000256" key="2">
    <source>
        <dbReference type="ARBA" id="ARBA00023012"/>
    </source>
</evidence>
<dbReference type="InterPro" id="IPR011006">
    <property type="entry name" value="CheY-like_superfamily"/>
</dbReference>
<name>A0A160DTY5_9GAMM</name>
<dbReference type="Gene3D" id="3.40.50.2300">
    <property type="match status" value="1"/>
</dbReference>
<feature type="domain" description="OmpR/PhoB-type" evidence="9">
    <location>
        <begin position="124"/>
        <end position="218"/>
    </location>
</feature>
<dbReference type="SMART" id="SM00448">
    <property type="entry name" value="REC"/>
    <property type="match status" value="1"/>
</dbReference>
<dbReference type="Pfam" id="PF00486">
    <property type="entry name" value="Trans_reg_C"/>
    <property type="match status" value="1"/>
</dbReference>
<evidence type="ECO:0000256" key="3">
    <source>
        <dbReference type="ARBA" id="ARBA00023015"/>
    </source>
</evidence>